<dbReference type="Gene3D" id="3.90.226.10">
    <property type="entry name" value="2-enoyl-CoA Hydratase, Chain A, domain 1"/>
    <property type="match status" value="1"/>
</dbReference>
<keyword evidence="3" id="KW-0276">Fatty acid metabolism</keyword>
<evidence type="ECO:0000256" key="6">
    <source>
        <dbReference type="SAM" id="MobiDB-lite"/>
    </source>
</evidence>
<dbReference type="AlphaFoldDB" id="A0A160U258"/>
<name>A0A160U258_9ZZZZ</name>
<feature type="region of interest" description="Disordered" evidence="6">
    <location>
        <begin position="268"/>
        <end position="287"/>
    </location>
</feature>
<dbReference type="PANTHER" id="PTHR43149">
    <property type="entry name" value="ENOYL-COA HYDRATASE"/>
    <property type="match status" value="1"/>
</dbReference>
<sequence length="287" mass="30371">MPGYTIGLDAGIAHLILERPQSGNALGAGFWNGLAPDISALDRSGEVRAMVLSSGGRNFCAGMDLDEFAGGIPEPDSPGARESFYHLALSLQETFSCLERARFPVFAAIQGACLGAGLELAAACDLRYATRDSYFRIEEINTGIMADVGALQRLPKILPEPVVKEMAFLGETLHADEAAQHGFVTRLADTPDAAIKLAMAAADQVCRKAPVAIAGTKAALRWARDHSVADSLEWSARTQSALWSTHDISAALRARKTRTDPLFEPLLAKPVLGGSTSSPGGGDPQLD</sequence>
<evidence type="ECO:0000256" key="5">
    <source>
        <dbReference type="ARBA" id="ARBA00023235"/>
    </source>
</evidence>
<comment type="similarity">
    <text evidence="2">Belongs to the enoyl-CoA hydratase/isomerase family.</text>
</comment>
<comment type="pathway">
    <text evidence="1">Lipid metabolism; fatty acid beta-oxidation.</text>
</comment>
<dbReference type="GO" id="GO:0006635">
    <property type="term" value="P:fatty acid beta-oxidation"/>
    <property type="evidence" value="ECO:0007669"/>
    <property type="project" value="UniProtKB-UniPathway"/>
</dbReference>
<dbReference type="InterPro" id="IPR014748">
    <property type="entry name" value="Enoyl-CoA_hydra_C"/>
</dbReference>
<dbReference type="EC" id="4.2.1.17" evidence="7"/>
<dbReference type="GO" id="GO:0004300">
    <property type="term" value="F:enoyl-CoA hydratase activity"/>
    <property type="evidence" value="ECO:0007669"/>
    <property type="project" value="UniProtKB-EC"/>
</dbReference>
<evidence type="ECO:0000313" key="7">
    <source>
        <dbReference type="EMBL" id="CUS56834.1"/>
    </source>
</evidence>
<accession>A0A160U258</accession>
<evidence type="ECO:0000256" key="1">
    <source>
        <dbReference type="ARBA" id="ARBA00005005"/>
    </source>
</evidence>
<evidence type="ECO:0000256" key="3">
    <source>
        <dbReference type="ARBA" id="ARBA00022832"/>
    </source>
</evidence>
<gene>
    <name evidence="7" type="ORF">MGWOODY_Hyp2235</name>
</gene>
<dbReference type="SUPFAM" id="SSF52096">
    <property type="entry name" value="ClpP/crotonase"/>
    <property type="match status" value="1"/>
</dbReference>
<dbReference type="GO" id="GO:0051750">
    <property type="term" value="F:delta(3,5)-delta(2,4)-dienoyl-CoA isomerase activity"/>
    <property type="evidence" value="ECO:0007669"/>
    <property type="project" value="TreeGrafter"/>
</dbReference>
<dbReference type="PANTHER" id="PTHR43149:SF1">
    <property type="entry name" value="DELTA(3,5)-DELTA(2,4)-DIENOYL-COA ISOMERASE, MITOCHONDRIAL"/>
    <property type="match status" value="1"/>
</dbReference>
<dbReference type="Pfam" id="PF00378">
    <property type="entry name" value="ECH_1"/>
    <property type="match status" value="1"/>
</dbReference>
<dbReference type="InterPro" id="IPR001753">
    <property type="entry name" value="Enoyl-CoA_hydra/iso"/>
</dbReference>
<proteinExistence type="inferred from homology"/>
<dbReference type="Gene3D" id="1.10.12.10">
    <property type="entry name" value="Lyase 2-enoyl-coa Hydratase, Chain A, domain 2"/>
    <property type="match status" value="1"/>
</dbReference>
<keyword evidence="4" id="KW-0443">Lipid metabolism</keyword>
<keyword evidence="5" id="KW-0413">Isomerase</keyword>
<keyword evidence="7" id="KW-0456">Lyase</keyword>
<evidence type="ECO:0000256" key="2">
    <source>
        <dbReference type="ARBA" id="ARBA00005254"/>
    </source>
</evidence>
<dbReference type="InterPro" id="IPR045002">
    <property type="entry name" value="Ech1-like"/>
</dbReference>
<dbReference type="InterPro" id="IPR029045">
    <property type="entry name" value="ClpP/crotonase-like_dom_sf"/>
</dbReference>
<reference evidence="7" key="1">
    <citation type="submission" date="2015-10" db="EMBL/GenBank/DDBJ databases">
        <authorList>
            <person name="Gilbert D.G."/>
        </authorList>
    </citation>
    <scope>NUCLEOTIDE SEQUENCE</scope>
</reference>
<dbReference type="EMBL" id="CZQD01000032">
    <property type="protein sequence ID" value="CUS56834.1"/>
    <property type="molecule type" value="Genomic_DNA"/>
</dbReference>
<protein>
    <submittedName>
        <fullName evidence="7">Enoyl-CoA hydratase</fullName>
        <ecNumber evidence="7">4.2.1.17</ecNumber>
    </submittedName>
</protein>
<organism evidence="7">
    <name type="scientific">hydrothermal vent metagenome</name>
    <dbReference type="NCBI Taxonomy" id="652676"/>
    <lineage>
        <taxon>unclassified sequences</taxon>
        <taxon>metagenomes</taxon>
        <taxon>ecological metagenomes</taxon>
    </lineage>
</organism>
<evidence type="ECO:0000256" key="4">
    <source>
        <dbReference type="ARBA" id="ARBA00023098"/>
    </source>
</evidence>
<dbReference type="UniPathway" id="UPA00659"/>
<dbReference type="CDD" id="cd06558">
    <property type="entry name" value="crotonase-like"/>
    <property type="match status" value="1"/>
</dbReference>